<proteinExistence type="inferred from homology"/>
<dbReference type="Proteomes" id="UP000245137">
    <property type="component" value="Unassembled WGS sequence"/>
</dbReference>
<dbReference type="Pfam" id="PF01522">
    <property type="entry name" value="Polysacc_deac_1"/>
    <property type="match status" value="1"/>
</dbReference>
<dbReference type="SUPFAM" id="SSF88713">
    <property type="entry name" value="Glycoside hydrolase/deacetylase"/>
    <property type="match status" value="1"/>
</dbReference>
<reference evidence="7 8" key="1">
    <citation type="journal article" date="2018" name="Appl. Microbiol. Biotechnol.">
        <title>Co-cultivation of the strictly anaerobic methanogen Methanosarcina barkeri with aerobic methanotrophs in an oxygen-limited membrane bioreactor.</title>
        <authorList>
            <person name="In 't Zandt M.H."/>
            <person name="van den Bosch T.J.M."/>
            <person name="Rijkers R."/>
            <person name="van Kessel M.A.H.J."/>
            <person name="Jetten M.S.M."/>
            <person name="Welte C.U."/>
        </authorList>
    </citation>
    <scope>NUCLEOTIDE SEQUENCE [LARGE SCALE GENOMIC DNA]</scope>
    <source>
        <strain evidence="7 8">DSM 17706</strain>
    </source>
</reference>
<name>A0A2U1SNL7_METSR</name>
<gene>
    <name evidence="7" type="ORF">C5689_14335</name>
</gene>
<dbReference type="EMBL" id="PUIV01000026">
    <property type="protein sequence ID" value="PWB93195.1"/>
    <property type="molecule type" value="Genomic_DNA"/>
</dbReference>
<dbReference type="OrthoDB" id="9782872at2"/>
<dbReference type="CDD" id="cd10968">
    <property type="entry name" value="CE4_Mlr8448_like_5s"/>
    <property type="match status" value="1"/>
</dbReference>
<evidence type="ECO:0000256" key="2">
    <source>
        <dbReference type="ARBA" id="ARBA00010973"/>
    </source>
</evidence>
<dbReference type="PANTHER" id="PTHR34216:SF7">
    <property type="entry name" value="POLY-BETA-1,6-N-ACETYL-D-GLUCOSAMINE N-DEACETYLASE"/>
    <property type="match status" value="1"/>
</dbReference>
<feature type="domain" description="NodB homology" evidence="6">
    <location>
        <begin position="94"/>
        <end position="351"/>
    </location>
</feature>
<keyword evidence="4" id="KW-0732">Signal</keyword>
<evidence type="ECO:0000259" key="6">
    <source>
        <dbReference type="PROSITE" id="PS51677"/>
    </source>
</evidence>
<comment type="caution">
    <text evidence="7">The sequence shown here is derived from an EMBL/GenBank/DDBJ whole genome shotgun (WGS) entry which is preliminary data.</text>
</comment>
<evidence type="ECO:0000313" key="8">
    <source>
        <dbReference type="Proteomes" id="UP000245137"/>
    </source>
</evidence>
<protein>
    <recommendedName>
        <fullName evidence="3">Chitooligosaccharide deacetylase</fullName>
    </recommendedName>
    <alternativeName>
        <fullName evidence="5">Nodulation protein B</fullName>
    </alternativeName>
</protein>
<accession>A0A2U1SNL7</accession>
<dbReference type="AlphaFoldDB" id="A0A2U1SNL7"/>
<sequence>MTKWRRFAIEAGMEFFRASGAHRLAEPFTRGLGAILMFHRVRPRLEQAFEPNQPLEITPEFLNALILWLRQRGVAIVSLETALTRLRDGASAAPFAVLTFDDGYRDFVEHALPVLERHGAPFTLYITAGYADASARLWWVELEEAVRRLDRVDVVAGGKRVSRAAATAEEKRAAFAEIYAQLRAGDEAELLRVVTALSAEARLEPLALTRRLCLGWSELRALSRHELATVGAHSVTHARLAKVDCAAAIYEMTESRLRIESELERPVRHFCYPVGDPTSAGRREFELAALLGFASAATTRPGMIFPAHCDHLLALPRLSVNGRHQSLAALDILLSGAPFALMNAGRRVMAA</sequence>
<dbReference type="Gene3D" id="3.20.20.370">
    <property type="entry name" value="Glycoside hydrolase/deacetylase"/>
    <property type="match status" value="1"/>
</dbReference>
<organism evidence="7 8">
    <name type="scientific">Methylosinus sporium</name>
    <dbReference type="NCBI Taxonomy" id="428"/>
    <lineage>
        <taxon>Bacteria</taxon>
        <taxon>Pseudomonadati</taxon>
        <taxon>Pseudomonadota</taxon>
        <taxon>Alphaproteobacteria</taxon>
        <taxon>Hyphomicrobiales</taxon>
        <taxon>Methylocystaceae</taxon>
        <taxon>Methylosinus</taxon>
    </lineage>
</organism>
<evidence type="ECO:0000256" key="3">
    <source>
        <dbReference type="ARBA" id="ARBA00020071"/>
    </source>
</evidence>
<evidence type="ECO:0000256" key="4">
    <source>
        <dbReference type="ARBA" id="ARBA00022729"/>
    </source>
</evidence>
<evidence type="ECO:0000313" key="7">
    <source>
        <dbReference type="EMBL" id="PWB93195.1"/>
    </source>
</evidence>
<keyword evidence="8" id="KW-1185">Reference proteome</keyword>
<evidence type="ECO:0000256" key="5">
    <source>
        <dbReference type="ARBA" id="ARBA00032976"/>
    </source>
</evidence>
<dbReference type="GO" id="GO:0016810">
    <property type="term" value="F:hydrolase activity, acting on carbon-nitrogen (but not peptide) bonds"/>
    <property type="evidence" value="ECO:0007669"/>
    <property type="project" value="InterPro"/>
</dbReference>
<comment type="function">
    <text evidence="1">Is involved in generating a small heat-stable compound (Nod), an acylated oligomer of N-acetylglucosamine, that stimulates mitosis in various plant protoplasts.</text>
</comment>
<dbReference type="InterPro" id="IPR011330">
    <property type="entry name" value="Glyco_hydro/deAcase_b/a-brl"/>
</dbReference>
<dbReference type="GO" id="GO:0005975">
    <property type="term" value="P:carbohydrate metabolic process"/>
    <property type="evidence" value="ECO:0007669"/>
    <property type="project" value="InterPro"/>
</dbReference>
<comment type="similarity">
    <text evidence="2">Belongs to the polysaccharide deacetylase family.</text>
</comment>
<dbReference type="PROSITE" id="PS51677">
    <property type="entry name" value="NODB"/>
    <property type="match status" value="1"/>
</dbReference>
<dbReference type="InterPro" id="IPR002509">
    <property type="entry name" value="NODB_dom"/>
</dbReference>
<dbReference type="InterPro" id="IPR051398">
    <property type="entry name" value="Polysacch_Deacetylase"/>
</dbReference>
<dbReference type="PANTHER" id="PTHR34216">
    <property type="match status" value="1"/>
</dbReference>
<dbReference type="RefSeq" id="WP_108917980.1">
    <property type="nucleotide sequence ID" value="NZ_BGJY01000014.1"/>
</dbReference>
<evidence type="ECO:0000256" key="1">
    <source>
        <dbReference type="ARBA" id="ARBA00003236"/>
    </source>
</evidence>